<comment type="caution">
    <text evidence="2">The sequence shown here is derived from an EMBL/GenBank/DDBJ whole genome shotgun (WGS) entry which is preliminary data.</text>
</comment>
<evidence type="ECO:0000313" key="3">
    <source>
        <dbReference type="Proteomes" id="UP001153555"/>
    </source>
</evidence>
<dbReference type="AlphaFoldDB" id="A0A9N7N0V0"/>
<feature type="compositionally biased region" description="Basic and acidic residues" evidence="1">
    <location>
        <begin position="100"/>
        <end position="114"/>
    </location>
</feature>
<sequence length="114" mass="13014">MFFLRIVQTPKTPRFLSKSLACRVHSRKMEESIISLNLSFSCNPSLSSYSHLSRDRIKRKKSIPLSADQCSRPPPSQALSHFSFLATVVPSSGQPRNQQRRSDCEQEMRSRSLC</sequence>
<gene>
    <name evidence="2" type="ORF">SHERM_18135</name>
</gene>
<feature type="non-terminal residue" evidence="2">
    <location>
        <position position="114"/>
    </location>
</feature>
<keyword evidence="3" id="KW-1185">Reference proteome</keyword>
<proteinExistence type="predicted"/>
<evidence type="ECO:0000256" key="1">
    <source>
        <dbReference type="SAM" id="MobiDB-lite"/>
    </source>
</evidence>
<reference evidence="2" key="1">
    <citation type="submission" date="2019-12" db="EMBL/GenBank/DDBJ databases">
        <authorList>
            <person name="Scholes J."/>
        </authorList>
    </citation>
    <scope>NUCLEOTIDE SEQUENCE</scope>
</reference>
<evidence type="ECO:0000313" key="2">
    <source>
        <dbReference type="EMBL" id="CAA0819882.1"/>
    </source>
</evidence>
<accession>A0A9N7N0V0</accession>
<feature type="region of interest" description="Disordered" evidence="1">
    <location>
        <begin position="89"/>
        <end position="114"/>
    </location>
</feature>
<name>A0A9N7N0V0_STRHE</name>
<dbReference type="EMBL" id="CACSLK010019758">
    <property type="protein sequence ID" value="CAA0819882.1"/>
    <property type="molecule type" value="Genomic_DNA"/>
</dbReference>
<dbReference type="Proteomes" id="UP001153555">
    <property type="component" value="Unassembled WGS sequence"/>
</dbReference>
<protein>
    <submittedName>
        <fullName evidence="2">Uncharacterized protein</fullName>
    </submittedName>
</protein>
<organism evidence="2 3">
    <name type="scientific">Striga hermonthica</name>
    <name type="common">Purple witchweed</name>
    <name type="synonym">Buchnera hermonthica</name>
    <dbReference type="NCBI Taxonomy" id="68872"/>
    <lineage>
        <taxon>Eukaryota</taxon>
        <taxon>Viridiplantae</taxon>
        <taxon>Streptophyta</taxon>
        <taxon>Embryophyta</taxon>
        <taxon>Tracheophyta</taxon>
        <taxon>Spermatophyta</taxon>
        <taxon>Magnoliopsida</taxon>
        <taxon>eudicotyledons</taxon>
        <taxon>Gunneridae</taxon>
        <taxon>Pentapetalae</taxon>
        <taxon>asterids</taxon>
        <taxon>lamiids</taxon>
        <taxon>Lamiales</taxon>
        <taxon>Orobanchaceae</taxon>
        <taxon>Buchnereae</taxon>
        <taxon>Striga</taxon>
    </lineage>
</organism>